<dbReference type="AlphaFoldDB" id="X6ME14"/>
<evidence type="ECO:0000259" key="2">
    <source>
        <dbReference type="Pfam" id="PF13393"/>
    </source>
</evidence>
<dbReference type="GO" id="GO:0005829">
    <property type="term" value="C:cytosol"/>
    <property type="evidence" value="ECO:0007669"/>
    <property type="project" value="TreeGrafter"/>
</dbReference>
<dbReference type="GO" id="GO:0005739">
    <property type="term" value="C:mitochondrion"/>
    <property type="evidence" value="ECO:0007669"/>
    <property type="project" value="TreeGrafter"/>
</dbReference>
<dbReference type="GO" id="GO:0006427">
    <property type="term" value="P:histidyl-tRNA aminoacylation"/>
    <property type="evidence" value="ECO:0007669"/>
    <property type="project" value="TreeGrafter"/>
</dbReference>
<sequence>MDELKCYTIAPIFQPLEVGTDFYPIPMLQADIDIINRTPCVTADAELIYICTEVVRYIYIYIYVYIYIYIYCMYIYLIAYGGYQIRIGDTKLTKLMLEECGITDLTQQHQIWKTLFEAHLNQPLTANVWENSLKGKLKQEFQLSASKLKKLAKFVYHNTAFSSSNIANIKSLFGKQHKNTNVNVRETSISNAHSICDRLQQISEHLQLWNVPQQCLFFDFTIYLDDFYDGLVFRALFQKTPHTIPQWVASGGRYDKLYNQFARFHQRNSTASPSTTKTQPKLLSTKEDPIHAIGLSIDMESIIEWRYDAENTESYHPTVKLKQLPWVNQALSRSAYVFVCTQGDSVHLMKARVQLIGLLWKIQVPCECLYTENPALPLQLERANKKYALWIAVIYEKYLVKPQTTTDTDSNDTTAQWTLEKIKLKNVRQKQEIDLKWDDIPKFFAKPK</sequence>
<evidence type="ECO:0000256" key="1">
    <source>
        <dbReference type="SAM" id="Phobius"/>
    </source>
</evidence>
<dbReference type="InterPro" id="IPR045864">
    <property type="entry name" value="aa-tRNA-synth_II/BPL/LPL"/>
</dbReference>
<dbReference type="PANTHER" id="PTHR11476">
    <property type="entry name" value="HISTIDYL-TRNA SYNTHETASE"/>
    <property type="match status" value="1"/>
</dbReference>
<dbReference type="GO" id="GO:0003723">
    <property type="term" value="F:RNA binding"/>
    <property type="evidence" value="ECO:0007669"/>
    <property type="project" value="TreeGrafter"/>
</dbReference>
<feature type="transmembrane region" description="Helical" evidence="1">
    <location>
        <begin position="58"/>
        <end position="83"/>
    </location>
</feature>
<name>X6ME14_RETFI</name>
<dbReference type="InterPro" id="IPR036621">
    <property type="entry name" value="Anticodon-bd_dom_sf"/>
</dbReference>
<evidence type="ECO:0000313" key="4">
    <source>
        <dbReference type="Proteomes" id="UP000023152"/>
    </source>
</evidence>
<gene>
    <name evidence="3" type="ORF">RFI_26091</name>
</gene>
<evidence type="ECO:0000313" key="3">
    <source>
        <dbReference type="EMBL" id="ETO11285.1"/>
    </source>
</evidence>
<keyword evidence="1" id="KW-0812">Transmembrane</keyword>
<dbReference type="EMBL" id="ASPP01022588">
    <property type="protein sequence ID" value="ETO11285.1"/>
    <property type="molecule type" value="Genomic_DNA"/>
</dbReference>
<accession>X6ME14</accession>
<keyword evidence="1" id="KW-1133">Transmembrane helix</keyword>
<proteinExistence type="predicted"/>
<feature type="domain" description="Class II Histidinyl-tRNA synthetase (HisRS)-like catalytic core" evidence="2">
    <location>
        <begin position="158"/>
        <end position="263"/>
    </location>
</feature>
<organism evidence="3 4">
    <name type="scientific">Reticulomyxa filosa</name>
    <dbReference type="NCBI Taxonomy" id="46433"/>
    <lineage>
        <taxon>Eukaryota</taxon>
        <taxon>Sar</taxon>
        <taxon>Rhizaria</taxon>
        <taxon>Retaria</taxon>
        <taxon>Foraminifera</taxon>
        <taxon>Monothalamids</taxon>
        <taxon>Reticulomyxidae</taxon>
        <taxon>Reticulomyxa</taxon>
    </lineage>
</organism>
<reference evidence="3 4" key="1">
    <citation type="journal article" date="2013" name="Curr. Biol.">
        <title>The Genome of the Foraminiferan Reticulomyxa filosa.</title>
        <authorList>
            <person name="Glockner G."/>
            <person name="Hulsmann N."/>
            <person name="Schleicher M."/>
            <person name="Noegel A.A."/>
            <person name="Eichinger L."/>
            <person name="Gallinger C."/>
            <person name="Pawlowski J."/>
            <person name="Sierra R."/>
            <person name="Euteneuer U."/>
            <person name="Pillet L."/>
            <person name="Moustafa A."/>
            <person name="Platzer M."/>
            <person name="Groth M."/>
            <person name="Szafranski K."/>
            <person name="Schliwa M."/>
        </authorList>
    </citation>
    <scope>NUCLEOTIDE SEQUENCE [LARGE SCALE GENOMIC DNA]</scope>
</reference>
<dbReference type="GO" id="GO:0032543">
    <property type="term" value="P:mitochondrial translation"/>
    <property type="evidence" value="ECO:0007669"/>
    <property type="project" value="TreeGrafter"/>
</dbReference>
<keyword evidence="4" id="KW-1185">Reference proteome</keyword>
<protein>
    <recommendedName>
        <fullName evidence="2">Class II Histidinyl-tRNA synthetase (HisRS)-like catalytic core domain-containing protein</fullName>
    </recommendedName>
</protein>
<dbReference type="GO" id="GO:0004821">
    <property type="term" value="F:histidine-tRNA ligase activity"/>
    <property type="evidence" value="ECO:0007669"/>
    <property type="project" value="TreeGrafter"/>
</dbReference>
<dbReference type="SUPFAM" id="SSF55681">
    <property type="entry name" value="Class II aaRS and biotin synthetases"/>
    <property type="match status" value="1"/>
</dbReference>
<dbReference type="PANTHER" id="PTHR11476:SF10">
    <property type="entry name" value="NON-SPECIFIC SERINE_THREONINE PROTEIN KINASE"/>
    <property type="match status" value="1"/>
</dbReference>
<dbReference type="Pfam" id="PF13393">
    <property type="entry name" value="tRNA-synt_His"/>
    <property type="match status" value="1"/>
</dbReference>
<dbReference type="Gene3D" id="3.40.50.800">
    <property type="entry name" value="Anticodon-binding domain"/>
    <property type="match status" value="1"/>
</dbReference>
<dbReference type="Gene3D" id="3.30.930.10">
    <property type="entry name" value="Bira Bifunctional Protein, Domain 2"/>
    <property type="match status" value="1"/>
</dbReference>
<dbReference type="InterPro" id="IPR041715">
    <property type="entry name" value="HisRS-like_core"/>
</dbReference>
<keyword evidence="1" id="KW-0472">Membrane</keyword>
<dbReference type="Proteomes" id="UP000023152">
    <property type="component" value="Unassembled WGS sequence"/>
</dbReference>
<comment type="caution">
    <text evidence="3">The sequence shown here is derived from an EMBL/GenBank/DDBJ whole genome shotgun (WGS) entry which is preliminary data.</text>
</comment>